<dbReference type="EMBL" id="JAUSVK010000001">
    <property type="protein sequence ID" value="MDQ0393069.1"/>
    <property type="molecule type" value="Genomic_DNA"/>
</dbReference>
<gene>
    <name evidence="1" type="ORF">J3R73_002861</name>
</gene>
<proteinExistence type="predicted"/>
<sequence>MLANSKGEAAQKEEAQAVAVAALGFIAADEDRLGHFLDLTGLAPDDIRRAVSQAGFLASVLQHVMSDEATAAAFATENHLSPEALRRAAHRLGVYQD</sequence>
<dbReference type="InterPro" id="IPR021955">
    <property type="entry name" value="DUF3572"/>
</dbReference>
<accession>A0ABU0FEM8</accession>
<comment type="caution">
    <text evidence="1">The sequence shown here is derived from an EMBL/GenBank/DDBJ whole genome shotgun (WGS) entry which is preliminary data.</text>
</comment>
<evidence type="ECO:0000313" key="2">
    <source>
        <dbReference type="Proteomes" id="UP001237448"/>
    </source>
</evidence>
<dbReference type="Proteomes" id="UP001237448">
    <property type="component" value="Unassembled WGS sequence"/>
</dbReference>
<keyword evidence="2" id="KW-1185">Reference proteome</keyword>
<reference evidence="1 2" key="1">
    <citation type="submission" date="2023-07" db="EMBL/GenBank/DDBJ databases">
        <title>Genomic Encyclopedia of Type Strains, Phase IV (KMG-IV): sequencing the most valuable type-strain genomes for metagenomic binning, comparative biology and taxonomic classification.</title>
        <authorList>
            <person name="Goeker M."/>
        </authorList>
    </citation>
    <scope>NUCLEOTIDE SEQUENCE [LARGE SCALE GENOMIC DNA]</scope>
    <source>
        <strain evidence="1 2">DSM 5896</strain>
    </source>
</reference>
<name>A0ABU0FEM8_9HYPH</name>
<protein>
    <recommendedName>
        <fullName evidence="3">DUF3572 family protein</fullName>
    </recommendedName>
</protein>
<evidence type="ECO:0008006" key="3">
    <source>
        <dbReference type="Google" id="ProtNLM"/>
    </source>
</evidence>
<organism evidence="1 2">
    <name type="scientific">Labrys monachus</name>
    <dbReference type="NCBI Taxonomy" id="217067"/>
    <lineage>
        <taxon>Bacteria</taxon>
        <taxon>Pseudomonadati</taxon>
        <taxon>Pseudomonadota</taxon>
        <taxon>Alphaproteobacteria</taxon>
        <taxon>Hyphomicrobiales</taxon>
        <taxon>Xanthobacteraceae</taxon>
        <taxon>Labrys</taxon>
    </lineage>
</organism>
<dbReference type="Pfam" id="PF12096">
    <property type="entry name" value="DUF3572"/>
    <property type="match status" value="1"/>
</dbReference>
<evidence type="ECO:0000313" key="1">
    <source>
        <dbReference type="EMBL" id="MDQ0393069.1"/>
    </source>
</evidence>
<dbReference type="RefSeq" id="WP_307427850.1">
    <property type="nucleotide sequence ID" value="NZ_JAUSVK010000001.1"/>
</dbReference>